<reference evidence="11 12" key="1">
    <citation type="submission" date="2019-08" db="EMBL/GenBank/DDBJ databases">
        <title>Complete genome sequence of Terriglobus albidus strain ORNL.</title>
        <authorList>
            <person name="Podar M."/>
        </authorList>
    </citation>
    <scope>NUCLEOTIDE SEQUENCE [LARGE SCALE GENOMIC DNA]</scope>
    <source>
        <strain evidence="11 12">ORNL</strain>
    </source>
</reference>
<dbReference type="KEGG" id="talb:FTW19_04780"/>
<keyword evidence="7 9" id="KW-0460">Magnesium</keyword>
<dbReference type="PROSITE" id="PS50972">
    <property type="entry name" value="PTERIN_BINDING"/>
    <property type="match status" value="1"/>
</dbReference>
<evidence type="ECO:0000313" key="11">
    <source>
        <dbReference type="EMBL" id="QEE27384.1"/>
    </source>
</evidence>
<keyword evidence="12" id="KW-1185">Reference proteome</keyword>
<comment type="catalytic activity">
    <reaction evidence="1">
        <text>(7,8-dihydropterin-6-yl)methyl diphosphate + 4-aminobenzoate = 7,8-dihydropteroate + diphosphate</text>
        <dbReference type="Rhea" id="RHEA:19949"/>
        <dbReference type="ChEBI" id="CHEBI:17836"/>
        <dbReference type="ChEBI" id="CHEBI:17839"/>
        <dbReference type="ChEBI" id="CHEBI:33019"/>
        <dbReference type="ChEBI" id="CHEBI:72950"/>
        <dbReference type="EC" id="2.5.1.15"/>
    </reaction>
</comment>
<dbReference type="NCBIfam" id="TIGR01496">
    <property type="entry name" value="DHPS"/>
    <property type="match status" value="1"/>
</dbReference>
<dbReference type="Gene3D" id="3.20.20.20">
    <property type="entry name" value="Dihydropteroate synthase-like"/>
    <property type="match status" value="1"/>
</dbReference>
<keyword evidence="5 9" id="KW-0808">Transferase</keyword>
<dbReference type="OrthoDB" id="9811744at2"/>
<evidence type="ECO:0000256" key="3">
    <source>
        <dbReference type="ARBA" id="ARBA00004763"/>
    </source>
</evidence>
<dbReference type="UniPathway" id="UPA00077">
    <property type="reaction ID" value="UER00156"/>
</dbReference>
<protein>
    <recommendedName>
        <fullName evidence="4 9">Dihydropteroate synthase</fullName>
        <shortName evidence="9">DHPS</shortName>
        <ecNumber evidence="4 9">2.5.1.15</ecNumber>
    </recommendedName>
    <alternativeName>
        <fullName evidence="9">Dihydropteroate pyrophosphorylase</fullName>
    </alternativeName>
</protein>
<sequence length="275" mass="29155">MGFARRERFPWQLRSRRLSLGERTLVMGIVNATPDSFSDGGHYDPVAHGLRLLEEGADILDLGGESTRPGGAGEVSGEEEQSRVLPVIKALAKAGAVVSVDTYRASTARLAIEAGAEIVNDVSGLLWDPEMASTCRALGCGVVVMHTRGKPSEWATLPPMTAIVPTVVRELQQRIAESGIARDRLIVDPGFGFGKRGEENFTLMAGLEGLKEIGLPIMAGASRKGFLGGEVRDREFATVAMHTAAILSGAHVIRVHNVKAAVQGALIADAILLGL</sequence>
<feature type="domain" description="Pterin-binding" evidence="10">
    <location>
        <begin position="24"/>
        <end position="267"/>
    </location>
</feature>
<dbReference type="PANTHER" id="PTHR20941">
    <property type="entry name" value="FOLATE SYNTHESIS PROTEINS"/>
    <property type="match status" value="1"/>
</dbReference>
<evidence type="ECO:0000256" key="1">
    <source>
        <dbReference type="ARBA" id="ARBA00000012"/>
    </source>
</evidence>
<dbReference type="SUPFAM" id="SSF51717">
    <property type="entry name" value="Dihydropteroate synthetase-like"/>
    <property type="match status" value="1"/>
</dbReference>
<dbReference type="Pfam" id="PF00809">
    <property type="entry name" value="Pterin_bind"/>
    <property type="match status" value="1"/>
</dbReference>
<accession>A0A5B9E765</accession>
<organism evidence="11 12">
    <name type="scientific">Terriglobus albidus</name>
    <dbReference type="NCBI Taxonomy" id="1592106"/>
    <lineage>
        <taxon>Bacteria</taxon>
        <taxon>Pseudomonadati</taxon>
        <taxon>Acidobacteriota</taxon>
        <taxon>Terriglobia</taxon>
        <taxon>Terriglobales</taxon>
        <taxon>Acidobacteriaceae</taxon>
        <taxon>Terriglobus</taxon>
    </lineage>
</organism>
<dbReference type="InterPro" id="IPR011005">
    <property type="entry name" value="Dihydropteroate_synth-like_sf"/>
</dbReference>
<dbReference type="GO" id="GO:0005829">
    <property type="term" value="C:cytosol"/>
    <property type="evidence" value="ECO:0007669"/>
    <property type="project" value="TreeGrafter"/>
</dbReference>
<keyword evidence="8 9" id="KW-0289">Folate biosynthesis</keyword>
<evidence type="ECO:0000256" key="5">
    <source>
        <dbReference type="ARBA" id="ARBA00022679"/>
    </source>
</evidence>
<dbReference type="InterPro" id="IPR006390">
    <property type="entry name" value="DHP_synth_dom"/>
</dbReference>
<dbReference type="EC" id="2.5.1.15" evidence="4 9"/>
<evidence type="ECO:0000313" key="12">
    <source>
        <dbReference type="Proteomes" id="UP000321820"/>
    </source>
</evidence>
<dbReference type="InterPro" id="IPR045031">
    <property type="entry name" value="DHP_synth-like"/>
</dbReference>
<gene>
    <name evidence="11" type="primary">folP</name>
    <name evidence="11" type="ORF">FTW19_04780</name>
</gene>
<dbReference type="GO" id="GO:0046872">
    <property type="term" value="F:metal ion binding"/>
    <property type="evidence" value="ECO:0007669"/>
    <property type="project" value="UniProtKB-KW"/>
</dbReference>
<evidence type="ECO:0000259" key="10">
    <source>
        <dbReference type="PROSITE" id="PS50972"/>
    </source>
</evidence>
<dbReference type="PANTHER" id="PTHR20941:SF1">
    <property type="entry name" value="FOLIC ACID SYNTHESIS PROTEIN FOL1"/>
    <property type="match status" value="1"/>
</dbReference>
<dbReference type="InterPro" id="IPR000489">
    <property type="entry name" value="Pterin-binding_dom"/>
</dbReference>
<dbReference type="PROSITE" id="PS00792">
    <property type="entry name" value="DHPS_1"/>
    <property type="match status" value="1"/>
</dbReference>
<evidence type="ECO:0000256" key="7">
    <source>
        <dbReference type="ARBA" id="ARBA00022842"/>
    </source>
</evidence>
<dbReference type="GO" id="GO:0046654">
    <property type="term" value="P:tetrahydrofolate biosynthetic process"/>
    <property type="evidence" value="ECO:0007669"/>
    <property type="project" value="UniProtKB-UniPathway"/>
</dbReference>
<dbReference type="GO" id="GO:0046656">
    <property type="term" value="P:folic acid biosynthetic process"/>
    <property type="evidence" value="ECO:0007669"/>
    <property type="project" value="UniProtKB-KW"/>
</dbReference>
<name>A0A5B9E765_9BACT</name>
<evidence type="ECO:0000256" key="8">
    <source>
        <dbReference type="ARBA" id="ARBA00022909"/>
    </source>
</evidence>
<dbReference type="GO" id="GO:0004156">
    <property type="term" value="F:dihydropteroate synthase activity"/>
    <property type="evidence" value="ECO:0007669"/>
    <property type="project" value="UniProtKB-EC"/>
</dbReference>
<comment type="function">
    <text evidence="9">Catalyzes the condensation of para-aminobenzoate (pABA) with 6-hydroxymethyl-7,8-dihydropterin diphosphate (DHPt-PP) to form 7,8-dihydropteroate (H2Pte), the immediate precursor of folate derivatives.</text>
</comment>
<comment type="cofactor">
    <cofactor evidence="2 9">
        <name>Mg(2+)</name>
        <dbReference type="ChEBI" id="CHEBI:18420"/>
    </cofactor>
</comment>
<evidence type="ECO:0000256" key="2">
    <source>
        <dbReference type="ARBA" id="ARBA00001946"/>
    </source>
</evidence>
<dbReference type="AlphaFoldDB" id="A0A5B9E765"/>
<evidence type="ECO:0000256" key="4">
    <source>
        <dbReference type="ARBA" id="ARBA00012458"/>
    </source>
</evidence>
<evidence type="ECO:0000256" key="6">
    <source>
        <dbReference type="ARBA" id="ARBA00022723"/>
    </source>
</evidence>
<keyword evidence="6 9" id="KW-0479">Metal-binding</keyword>
<evidence type="ECO:0000256" key="9">
    <source>
        <dbReference type="RuleBase" id="RU361205"/>
    </source>
</evidence>
<proteinExistence type="inferred from homology"/>
<comment type="pathway">
    <text evidence="3 9">Cofactor biosynthesis; tetrahydrofolate biosynthesis; 7,8-dihydrofolate from 2-amino-4-hydroxy-6-hydroxymethyl-7,8-dihydropteridine diphosphate and 4-aminobenzoate: step 1/2.</text>
</comment>
<dbReference type="PROSITE" id="PS00793">
    <property type="entry name" value="DHPS_2"/>
    <property type="match status" value="1"/>
</dbReference>
<dbReference type="CDD" id="cd00739">
    <property type="entry name" value="DHPS"/>
    <property type="match status" value="1"/>
</dbReference>
<comment type="similarity">
    <text evidence="9">Belongs to the DHPS family.</text>
</comment>
<dbReference type="Proteomes" id="UP000321820">
    <property type="component" value="Chromosome"/>
</dbReference>
<dbReference type="EMBL" id="CP042806">
    <property type="protein sequence ID" value="QEE27384.1"/>
    <property type="molecule type" value="Genomic_DNA"/>
</dbReference>